<proteinExistence type="predicted"/>
<evidence type="ECO:0000256" key="2">
    <source>
        <dbReference type="ARBA" id="ARBA00022723"/>
    </source>
</evidence>
<evidence type="ECO:0000259" key="6">
    <source>
        <dbReference type="PROSITE" id="PS50249"/>
    </source>
</evidence>
<evidence type="ECO:0000313" key="7">
    <source>
        <dbReference type="EMBL" id="SDF61910.1"/>
    </source>
</evidence>
<dbReference type="CDD" id="cd08071">
    <property type="entry name" value="MPN_DUF2466"/>
    <property type="match status" value="1"/>
</dbReference>
<dbReference type="AlphaFoldDB" id="A0A1G7MLF1"/>
<dbReference type="Pfam" id="PF04002">
    <property type="entry name" value="RadC"/>
    <property type="match status" value="1"/>
</dbReference>
<evidence type="ECO:0000256" key="5">
    <source>
        <dbReference type="ARBA" id="ARBA00023049"/>
    </source>
</evidence>
<dbReference type="PANTHER" id="PTHR30471">
    <property type="entry name" value="DNA REPAIR PROTEIN RADC"/>
    <property type="match status" value="1"/>
</dbReference>
<evidence type="ECO:0000256" key="4">
    <source>
        <dbReference type="ARBA" id="ARBA00022833"/>
    </source>
</evidence>
<dbReference type="Proteomes" id="UP000198748">
    <property type="component" value="Unassembled WGS sequence"/>
</dbReference>
<dbReference type="InterPro" id="IPR037518">
    <property type="entry name" value="MPN"/>
</dbReference>
<name>A0A1G7MLF1_9BACT</name>
<dbReference type="SUPFAM" id="SSF102712">
    <property type="entry name" value="JAB1/MPN domain"/>
    <property type="match status" value="1"/>
</dbReference>
<dbReference type="GO" id="GO:0006508">
    <property type="term" value="P:proteolysis"/>
    <property type="evidence" value="ECO:0007669"/>
    <property type="project" value="UniProtKB-KW"/>
</dbReference>
<sequence>METTQKFSDCFQVAEIELIYTPSYKVTDRPKVTSPASSYGILRSSWNAGKLGFIEEFKVLLLNRGNLVLGIYNVCRGGITSTTADIRLIFAAALKASATGIILAHNHPSGTLLPSPQDRLLTLRIKEVSQLMEIELLDHLILTAEGFYSFAEQGQL</sequence>
<keyword evidence="3" id="KW-0378">Hydrolase</keyword>
<protein>
    <submittedName>
        <fullName evidence="7">RadC-like JAB domain-containing protein</fullName>
    </submittedName>
</protein>
<dbReference type="GO" id="GO:0008237">
    <property type="term" value="F:metallopeptidase activity"/>
    <property type="evidence" value="ECO:0007669"/>
    <property type="project" value="UniProtKB-KW"/>
</dbReference>
<gene>
    <name evidence="7" type="ORF">SAMN04487996_111293</name>
</gene>
<dbReference type="Gene3D" id="3.40.140.10">
    <property type="entry name" value="Cytidine Deaminase, domain 2"/>
    <property type="match status" value="1"/>
</dbReference>
<dbReference type="PROSITE" id="PS50249">
    <property type="entry name" value="MPN"/>
    <property type="match status" value="1"/>
</dbReference>
<reference evidence="8" key="1">
    <citation type="submission" date="2016-10" db="EMBL/GenBank/DDBJ databases">
        <authorList>
            <person name="Varghese N."/>
            <person name="Submissions S."/>
        </authorList>
    </citation>
    <scope>NUCLEOTIDE SEQUENCE [LARGE SCALE GENOMIC DNA]</scope>
    <source>
        <strain evidence="8">DSM 25329</strain>
    </source>
</reference>
<keyword evidence="8" id="KW-1185">Reference proteome</keyword>
<dbReference type="RefSeq" id="WP_090153848.1">
    <property type="nucleotide sequence ID" value="NZ_FNAN01000011.1"/>
</dbReference>
<dbReference type="EMBL" id="FNAN01000011">
    <property type="protein sequence ID" value="SDF61910.1"/>
    <property type="molecule type" value="Genomic_DNA"/>
</dbReference>
<keyword evidence="2" id="KW-0479">Metal-binding</keyword>
<dbReference type="PANTHER" id="PTHR30471:SF3">
    <property type="entry name" value="UPF0758 PROTEIN YEES-RELATED"/>
    <property type="match status" value="1"/>
</dbReference>
<dbReference type="STRING" id="659014.SAMN04487996_111293"/>
<dbReference type="PROSITE" id="PS01302">
    <property type="entry name" value="UPF0758"/>
    <property type="match status" value="1"/>
</dbReference>
<evidence type="ECO:0000256" key="3">
    <source>
        <dbReference type="ARBA" id="ARBA00022801"/>
    </source>
</evidence>
<organism evidence="7 8">
    <name type="scientific">Dyadobacter soli</name>
    <dbReference type="NCBI Taxonomy" id="659014"/>
    <lineage>
        <taxon>Bacteria</taxon>
        <taxon>Pseudomonadati</taxon>
        <taxon>Bacteroidota</taxon>
        <taxon>Cytophagia</taxon>
        <taxon>Cytophagales</taxon>
        <taxon>Spirosomataceae</taxon>
        <taxon>Dyadobacter</taxon>
    </lineage>
</organism>
<evidence type="ECO:0000313" key="8">
    <source>
        <dbReference type="Proteomes" id="UP000198748"/>
    </source>
</evidence>
<dbReference type="InterPro" id="IPR020891">
    <property type="entry name" value="UPF0758_CS"/>
</dbReference>
<keyword evidence="1" id="KW-0645">Protease</keyword>
<feature type="domain" description="MPN" evidence="6">
    <location>
        <begin position="31"/>
        <end position="156"/>
    </location>
</feature>
<dbReference type="GO" id="GO:0046872">
    <property type="term" value="F:metal ion binding"/>
    <property type="evidence" value="ECO:0007669"/>
    <property type="project" value="UniProtKB-KW"/>
</dbReference>
<dbReference type="InterPro" id="IPR025657">
    <property type="entry name" value="RadC_JAB"/>
</dbReference>
<evidence type="ECO:0000256" key="1">
    <source>
        <dbReference type="ARBA" id="ARBA00022670"/>
    </source>
</evidence>
<accession>A0A1G7MLF1</accession>
<keyword evidence="5" id="KW-0482">Metalloprotease</keyword>
<dbReference type="InterPro" id="IPR001405">
    <property type="entry name" value="UPF0758"/>
</dbReference>
<keyword evidence="4" id="KW-0862">Zinc</keyword>
<dbReference type="OrthoDB" id="9804482at2"/>